<dbReference type="InterPro" id="IPR003439">
    <property type="entry name" value="ABC_transporter-like_ATP-bd"/>
</dbReference>
<protein>
    <submittedName>
        <fullName evidence="5">Bis-ABC ATPase Uup</fullName>
    </submittedName>
</protein>
<evidence type="ECO:0000313" key="5">
    <source>
        <dbReference type="EMBL" id="VAW03488.1"/>
    </source>
</evidence>
<gene>
    <name evidence="5" type="ORF">MNBD_ACTINO01-894</name>
</gene>
<dbReference type="InterPro" id="IPR032524">
    <property type="entry name" value="ABC_tran_C"/>
</dbReference>
<dbReference type="GO" id="GO:0003677">
    <property type="term" value="F:DNA binding"/>
    <property type="evidence" value="ECO:0007669"/>
    <property type="project" value="InterPro"/>
</dbReference>
<organism evidence="5">
    <name type="scientific">hydrothermal vent metagenome</name>
    <dbReference type="NCBI Taxonomy" id="652676"/>
    <lineage>
        <taxon>unclassified sequences</taxon>
        <taxon>metagenomes</taxon>
        <taxon>ecological metagenomes</taxon>
    </lineage>
</organism>
<feature type="non-terminal residue" evidence="5">
    <location>
        <position position="1"/>
    </location>
</feature>
<dbReference type="EMBL" id="UOEI01000368">
    <property type="protein sequence ID" value="VAW03488.1"/>
    <property type="molecule type" value="Genomic_DNA"/>
</dbReference>
<dbReference type="Pfam" id="PF16326">
    <property type="entry name" value="ABC_tran_CTD"/>
    <property type="match status" value="1"/>
</dbReference>
<keyword evidence="2" id="KW-0067">ATP-binding</keyword>
<keyword evidence="1" id="KW-0547">Nucleotide-binding</keyword>
<dbReference type="InterPro" id="IPR003593">
    <property type="entry name" value="AAA+_ATPase"/>
</dbReference>
<proteinExistence type="predicted"/>
<evidence type="ECO:0000256" key="3">
    <source>
        <dbReference type="SAM" id="Coils"/>
    </source>
</evidence>
<dbReference type="PROSITE" id="PS00211">
    <property type="entry name" value="ABC_TRANSPORTER_1"/>
    <property type="match status" value="1"/>
</dbReference>
<dbReference type="AlphaFoldDB" id="A0A3B0SE28"/>
<dbReference type="SUPFAM" id="SSF52540">
    <property type="entry name" value="P-loop containing nucleoside triphosphate hydrolases"/>
    <property type="match status" value="1"/>
</dbReference>
<name>A0A3B0SE28_9ZZZZ</name>
<accession>A0A3B0SE28</accession>
<dbReference type="InterPro" id="IPR017871">
    <property type="entry name" value="ABC_transporter-like_CS"/>
</dbReference>
<dbReference type="InterPro" id="IPR051309">
    <property type="entry name" value="ABCF_ATPase"/>
</dbReference>
<reference evidence="5" key="1">
    <citation type="submission" date="2018-06" db="EMBL/GenBank/DDBJ databases">
        <authorList>
            <person name="Zhirakovskaya E."/>
        </authorList>
    </citation>
    <scope>NUCLEOTIDE SEQUENCE</scope>
</reference>
<dbReference type="SMART" id="SM00382">
    <property type="entry name" value="AAA"/>
    <property type="match status" value="1"/>
</dbReference>
<dbReference type="Gene3D" id="1.10.287.380">
    <property type="entry name" value="Valyl-tRNA synthetase, C-terminal domain"/>
    <property type="match status" value="1"/>
</dbReference>
<dbReference type="GO" id="GO:0016887">
    <property type="term" value="F:ATP hydrolysis activity"/>
    <property type="evidence" value="ECO:0007669"/>
    <property type="project" value="InterPro"/>
</dbReference>
<dbReference type="CDD" id="cd03221">
    <property type="entry name" value="ABCF_EF-3"/>
    <property type="match status" value="1"/>
</dbReference>
<evidence type="ECO:0000256" key="1">
    <source>
        <dbReference type="ARBA" id="ARBA00022741"/>
    </source>
</evidence>
<dbReference type="InterPro" id="IPR027417">
    <property type="entry name" value="P-loop_NTPase"/>
</dbReference>
<dbReference type="GO" id="GO:0005524">
    <property type="term" value="F:ATP binding"/>
    <property type="evidence" value="ECO:0007669"/>
    <property type="project" value="UniProtKB-KW"/>
</dbReference>
<dbReference type="PROSITE" id="PS50893">
    <property type="entry name" value="ABC_TRANSPORTER_2"/>
    <property type="match status" value="1"/>
</dbReference>
<feature type="domain" description="ABC transporter" evidence="4">
    <location>
        <begin position="36"/>
        <end position="255"/>
    </location>
</feature>
<dbReference type="PANTHER" id="PTHR42855:SF1">
    <property type="entry name" value="ABC TRANSPORTER DOMAIN-CONTAINING PROTEIN"/>
    <property type="match status" value="1"/>
</dbReference>
<dbReference type="PANTHER" id="PTHR42855">
    <property type="entry name" value="ABC TRANSPORTER ATP-BINDING SUBUNIT"/>
    <property type="match status" value="1"/>
</dbReference>
<dbReference type="Gene3D" id="3.40.50.300">
    <property type="entry name" value="P-loop containing nucleotide triphosphate hydrolases"/>
    <property type="match status" value="1"/>
</dbReference>
<evidence type="ECO:0000259" key="4">
    <source>
        <dbReference type="PROSITE" id="PS50893"/>
    </source>
</evidence>
<dbReference type="InterPro" id="IPR037118">
    <property type="entry name" value="Val-tRNA_synth_C_sf"/>
</dbReference>
<dbReference type="Pfam" id="PF00005">
    <property type="entry name" value="ABC_tran"/>
    <property type="match status" value="1"/>
</dbReference>
<sequence>RYRVNQANDLMAQQRKEAREALTIDLPSRRIGSKVVNLHNVGKAYDGRWILRHIDYKLHPDARIGIVGPNGAGKTTLLRLIAQRIEPDEGKVSVGSTIHYGWYGQDPRPIPDTTRVHAAVREHLDEVRLESGIKVSGSQMLERFQFTRDQQQSTVADLSGGERRRLELLLSLMEAPNLLLMDEPTNDLDIDTLNVLEEYLDAWDGALVVSSHDRYFLDRVCTDILSIEPDGSVRHHPGGWSAYREAALSQRSTARSGVSTRPDRPRQQRTKLTYNDKRELDRITRRIPKLEERKAALTAALDESADDYERTLELSQELAGILDELDTSETRWLELTEKAEQLAADADAL</sequence>
<feature type="coiled-coil region" evidence="3">
    <location>
        <begin position="280"/>
        <end position="307"/>
    </location>
</feature>
<keyword evidence="3" id="KW-0175">Coiled coil</keyword>
<evidence type="ECO:0000256" key="2">
    <source>
        <dbReference type="ARBA" id="ARBA00022840"/>
    </source>
</evidence>